<feature type="transmembrane region" description="Helical" evidence="1">
    <location>
        <begin position="31"/>
        <end position="59"/>
    </location>
</feature>
<keyword evidence="1" id="KW-0472">Membrane</keyword>
<gene>
    <name evidence="2" type="ORF">CN425_27420</name>
</gene>
<dbReference type="EMBL" id="NTWE01000109">
    <property type="protein sequence ID" value="PEV94421.1"/>
    <property type="molecule type" value="Genomic_DNA"/>
</dbReference>
<name>A0A2A8PNL0_BACCE</name>
<comment type="caution">
    <text evidence="2">The sequence shown here is derived from an EMBL/GenBank/DDBJ whole genome shotgun (WGS) entry which is preliminary data.</text>
</comment>
<dbReference type="AlphaFoldDB" id="A0A2A8PNL0"/>
<proteinExistence type="predicted"/>
<evidence type="ECO:0000313" key="2">
    <source>
        <dbReference type="EMBL" id="PEV94421.1"/>
    </source>
</evidence>
<dbReference type="Proteomes" id="UP000220635">
    <property type="component" value="Unassembled WGS sequence"/>
</dbReference>
<keyword evidence="1" id="KW-0812">Transmembrane</keyword>
<dbReference type="RefSeq" id="WP_097807622.1">
    <property type="nucleotide sequence ID" value="NZ_NTWE01000109.1"/>
</dbReference>
<evidence type="ECO:0000313" key="3">
    <source>
        <dbReference type="Proteomes" id="UP000220635"/>
    </source>
</evidence>
<organism evidence="2 3">
    <name type="scientific">Bacillus cereus</name>
    <dbReference type="NCBI Taxonomy" id="1396"/>
    <lineage>
        <taxon>Bacteria</taxon>
        <taxon>Bacillati</taxon>
        <taxon>Bacillota</taxon>
        <taxon>Bacilli</taxon>
        <taxon>Bacillales</taxon>
        <taxon>Bacillaceae</taxon>
        <taxon>Bacillus</taxon>
        <taxon>Bacillus cereus group</taxon>
    </lineage>
</organism>
<sequence>MTAVFRECKRSLNALNAANTYLDSLLQTKTYLQLLILILFCIATVYLPFPSFTFNFIILAK</sequence>
<feature type="non-terminal residue" evidence="2">
    <location>
        <position position="61"/>
    </location>
</feature>
<keyword evidence="1" id="KW-1133">Transmembrane helix</keyword>
<protein>
    <submittedName>
        <fullName evidence="2">Uncharacterized protein</fullName>
    </submittedName>
</protein>
<reference evidence="2 3" key="1">
    <citation type="submission" date="2017-09" db="EMBL/GenBank/DDBJ databases">
        <title>Large-scale bioinformatics analysis of Bacillus genomes uncovers conserved roles of natural products in bacterial physiology.</title>
        <authorList>
            <consortium name="Agbiome Team Llc"/>
            <person name="Bleich R.M."/>
            <person name="Grubbs K.J."/>
            <person name="Santa Maria K.C."/>
            <person name="Allen S.E."/>
            <person name="Farag S."/>
            <person name="Shank E.A."/>
            <person name="Bowers A."/>
        </authorList>
    </citation>
    <scope>NUCLEOTIDE SEQUENCE [LARGE SCALE GENOMIC DNA]</scope>
    <source>
        <strain evidence="2 3">AFS010695</strain>
    </source>
</reference>
<accession>A0A2A8PNL0</accession>
<evidence type="ECO:0000256" key="1">
    <source>
        <dbReference type="SAM" id="Phobius"/>
    </source>
</evidence>